<protein>
    <submittedName>
        <fullName evidence="2">Uncharacterized protein</fullName>
    </submittedName>
</protein>
<evidence type="ECO:0000313" key="3">
    <source>
        <dbReference type="Proteomes" id="UP000184096"/>
    </source>
</evidence>
<feature type="region of interest" description="Disordered" evidence="1">
    <location>
        <begin position="54"/>
        <end position="76"/>
    </location>
</feature>
<keyword evidence="3" id="KW-1185">Reference proteome</keyword>
<organism evidence="2 3">
    <name type="scientific">Bradyrhizobium erythrophlei</name>
    <dbReference type="NCBI Taxonomy" id="1437360"/>
    <lineage>
        <taxon>Bacteria</taxon>
        <taxon>Pseudomonadati</taxon>
        <taxon>Pseudomonadota</taxon>
        <taxon>Alphaproteobacteria</taxon>
        <taxon>Hyphomicrobiales</taxon>
        <taxon>Nitrobacteraceae</taxon>
        <taxon>Bradyrhizobium</taxon>
    </lineage>
</organism>
<dbReference type="AlphaFoldDB" id="A0A1M7UWU5"/>
<evidence type="ECO:0000313" key="2">
    <source>
        <dbReference type="EMBL" id="SHN87425.1"/>
    </source>
</evidence>
<reference evidence="3" key="1">
    <citation type="submission" date="2016-11" db="EMBL/GenBank/DDBJ databases">
        <authorList>
            <person name="Varghese N."/>
            <person name="Submissions S."/>
        </authorList>
    </citation>
    <scope>NUCLEOTIDE SEQUENCE [LARGE SCALE GENOMIC DNA]</scope>
    <source>
        <strain evidence="3">GAS401</strain>
    </source>
</reference>
<name>A0A1M7UWU5_9BRAD</name>
<proteinExistence type="predicted"/>
<dbReference type="EMBL" id="LT670849">
    <property type="protein sequence ID" value="SHN87425.1"/>
    <property type="molecule type" value="Genomic_DNA"/>
</dbReference>
<accession>A0A1M7UWU5</accession>
<dbReference type="Proteomes" id="UP000184096">
    <property type="component" value="Chromosome I"/>
</dbReference>
<sequence length="76" mass="8335">MSSGARLLVSRTRRGINDATQSRDLWLEINGPRISSATPLARLWTHLWHCAASGERKSRNHRASATQRSAALIAAA</sequence>
<evidence type="ECO:0000256" key="1">
    <source>
        <dbReference type="SAM" id="MobiDB-lite"/>
    </source>
</evidence>
<gene>
    <name evidence="2" type="ORF">SAMN05444170_7170</name>
</gene>